<dbReference type="RefSeq" id="XP_040745077.1">
    <property type="nucleotide sequence ID" value="XM_040883294.1"/>
</dbReference>
<dbReference type="EMBL" id="MCFD01000004">
    <property type="protein sequence ID" value="ORX71562.1"/>
    <property type="molecule type" value="Genomic_DNA"/>
</dbReference>
<keyword evidence="2" id="KW-1185">Reference proteome</keyword>
<protein>
    <recommendedName>
        <fullName evidence="3">F-box domain-containing protein</fullName>
    </recommendedName>
</protein>
<organism evidence="1 2">
    <name type="scientific">Linderina pennispora</name>
    <dbReference type="NCBI Taxonomy" id="61395"/>
    <lineage>
        <taxon>Eukaryota</taxon>
        <taxon>Fungi</taxon>
        <taxon>Fungi incertae sedis</taxon>
        <taxon>Zoopagomycota</taxon>
        <taxon>Kickxellomycotina</taxon>
        <taxon>Kickxellomycetes</taxon>
        <taxon>Kickxellales</taxon>
        <taxon>Kickxellaceae</taxon>
        <taxon>Linderina</taxon>
    </lineage>
</organism>
<name>A0A1Y1WDN6_9FUNG</name>
<reference evidence="1 2" key="1">
    <citation type="submission" date="2016-07" db="EMBL/GenBank/DDBJ databases">
        <title>Pervasive Adenine N6-methylation of Active Genes in Fungi.</title>
        <authorList>
            <consortium name="DOE Joint Genome Institute"/>
            <person name="Mondo S.J."/>
            <person name="Dannebaum R.O."/>
            <person name="Kuo R.C."/>
            <person name="Labutti K."/>
            <person name="Haridas S."/>
            <person name="Kuo A."/>
            <person name="Salamov A."/>
            <person name="Ahrendt S.R."/>
            <person name="Lipzen A."/>
            <person name="Sullivan W."/>
            <person name="Andreopoulos W.B."/>
            <person name="Clum A."/>
            <person name="Lindquist E."/>
            <person name="Daum C."/>
            <person name="Ramamoorthy G.K."/>
            <person name="Gryganskyi A."/>
            <person name="Culley D."/>
            <person name="Magnuson J.K."/>
            <person name="James T.Y."/>
            <person name="O'Malley M.A."/>
            <person name="Stajich J.E."/>
            <person name="Spatafora J.W."/>
            <person name="Visel A."/>
            <person name="Grigoriev I.V."/>
        </authorList>
    </citation>
    <scope>NUCLEOTIDE SEQUENCE [LARGE SCALE GENOMIC DNA]</scope>
    <source>
        <strain evidence="1 2">ATCC 12442</strain>
    </source>
</reference>
<evidence type="ECO:0000313" key="2">
    <source>
        <dbReference type="Proteomes" id="UP000193922"/>
    </source>
</evidence>
<dbReference type="GeneID" id="63799942"/>
<sequence>MHKVLTVPLIIEGIFGYLFSDALGLQAERGDSTSLKAKFKLAGVCRLWRKVLGHRIFDQLCFRIGHRRTQESNNSGSITKTIVAGDRYVYRTNMDMVLPSVPLRRLVLHIGKGDVVTEEMVEFLTQSVFAGHSWPSVQAVSIGIGTDFGFDTINSTRFRQLEHVVRAIIKCAPNTIDFAIVSANIAGPPIDLMAALGGSAEGIASLKLQYCDTTDYSRLVLPALTALSITTMHANNVRSVPVFNPEVVRCLEFAAVYSDSLLHAFVRGASGQTVTFPQLEKLYITFTPDISGLDSEGRWSEYQFEFPKLRNLYIDPKNTPHCTVSEVFSHAPLLETLSVYGNQQAMVGWDLSRYPMLHTVNIRSDSLSQPLSMADMHKYLLGPTSSIRMLSVATTSPLDFESVQFGCMFLCTLELDFIVSRAVFEHVLPQLLYLKRMKVYYKITAWDSSADDGSNSRMLEAVRSAVSACPAEPLSTSLQQLTVCDAYHLYGRSTTTNASYGPGAAQVIGIAARIPSLMRMKFVWSTASDRMPLADIFADERVQGAARHFADIAAFD</sequence>
<dbReference type="SUPFAM" id="SSF52058">
    <property type="entry name" value="L domain-like"/>
    <property type="match status" value="1"/>
</dbReference>
<evidence type="ECO:0000313" key="1">
    <source>
        <dbReference type="EMBL" id="ORX71562.1"/>
    </source>
</evidence>
<accession>A0A1Y1WDN6</accession>
<dbReference type="AlphaFoldDB" id="A0A1Y1WDN6"/>
<comment type="caution">
    <text evidence="1">The sequence shown here is derived from an EMBL/GenBank/DDBJ whole genome shotgun (WGS) entry which is preliminary data.</text>
</comment>
<dbReference type="Proteomes" id="UP000193922">
    <property type="component" value="Unassembled WGS sequence"/>
</dbReference>
<dbReference type="InterPro" id="IPR032675">
    <property type="entry name" value="LRR_dom_sf"/>
</dbReference>
<proteinExistence type="predicted"/>
<gene>
    <name evidence="1" type="ORF">DL89DRAFT_128369</name>
</gene>
<evidence type="ECO:0008006" key="3">
    <source>
        <dbReference type="Google" id="ProtNLM"/>
    </source>
</evidence>
<dbReference type="Gene3D" id="3.80.10.10">
    <property type="entry name" value="Ribonuclease Inhibitor"/>
    <property type="match status" value="1"/>
</dbReference>